<dbReference type="AlphaFoldDB" id="A0A256GNK4"/>
<comment type="caution">
    <text evidence="1">The sequence shown here is derived from an EMBL/GenBank/DDBJ whole genome shotgun (WGS) entry which is preliminary data.</text>
</comment>
<evidence type="ECO:0000313" key="1">
    <source>
        <dbReference type="EMBL" id="OYR28712.1"/>
    </source>
</evidence>
<sequence length="62" mass="7132">MFMRLYRRSGELFAFNKKLSCDREALEVFTHVVIGKPVSTFPRHALVASAIERPCGNDQPFF</sequence>
<organism evidence="1 2">
    <name type="scientific">Brucella lupini</name>
    <dbReference type="NCBI Taxonomy" id="255457"/>
    <lineage>
        <taxon>Bacteria</taxon>
        <taxon>Pseudomonadati</taxon>
        <taxon>Pseudomonadota</taxon>
        <taxon>Alphaproteobacteria</taxon>
        <taxon>Hyphomicrobiales</taxon>
        <taxon>Brucellaceae</taxon>
        <taxon>Brucella/Ochrobactrum group</taxon>
        <taxon>Brucella</taxon>
    </lineage>
</organism>
<gene>
    <name evidence="1" type="ORF">CES86_2868</name>
</gene>
<dbReference type="EMBL" id="NNRN01000049">
    <property type="protein sequence ID" value="OYR28712.1"/>
    <property type="molecule type" value="Genomic_DNA"/>
</dbReference>
<dbReference type="Proteomes" id="UP000216363">
    <property type="component" value="Unassembled WGS sequence"/>
</dbReference>
<reference evidence="1 2" key="1">
    <citation type="submission" date="2017-07" db="EMBL/GenBank/DDBJ databases">
        <title>Draft genome of Ochrobactrum lupini type strain LUP21.</title>
        <authorList>
            <person name="Krzyzanowska D.M."/>
            <person name="Jafra S."/>
        </authorList>
    </citation>
    <scope>NUCLEOTIDE SEQUENCE [LARGE SCALE GENOMIC DNA]</scope>
    <source>
        <strain evidence="1 2">LUP21</strain>
    </source>
</reference>
<accession>A0A256GNK4</accession>
<protein>
    <submittedName>
        <fullName evidence="1">Uncharacterized protein</fullName>
    </submittedName>
</protein>
<proteinExistence type="predicted"/>
<evidence type="ECO:0000313" key="2">
    <source>
        <dbReference type="Proteomes" id="UP000216363"/>
    </source>
</evidence>
<name>A0A256GNK4_9HYPH</name>